<dbReference type="RefSeq" id="WP_119058703.1">
    <property type="nucleotide sequence ID" value="NZ_UNSC01000001.1"/>
</dbReference>
<reference evidence="5 6" key="1">
    <citation type="submission" date="2018-09" db="EMBL/GenBank/DDBJ databases">
        <authorList>
            <consortium name="Pathogen Informatics"/>
        </authorList>
    </citation>
    <scope>NUCLEOTIDE SEQUENCE [LARGE SCALE GENOMIC DNA]</scope>
    <source>
        <strain evidence="5 6">OH-22767</strain>
    </source>
</reference>
<dbReference type="GO" id="GO:0009279">
    <property type="term" value="C:cell outer membrane"/>
    <property type="evidence" value="ECO:0007669"/>
    <property type="project" value="UniProtKB-SubCell"/>
</dbReference>
<name>A0A383TVQ1_9FLAO</name>
<sequence length="926" mass="106833">MRYCILIMFFLWSLISFAQTKITGTVHTSAEEKPLYNAKVTLQETGEEVITDRIGYFQFMNISPGIYTLQISMEGYARYQEKIKIQAERIYELGDIYLTFNPQNSDLGIITLSSEELDAEENTSGAPATLLSATKDVFLQTAAYDWGAFWFRPRGLNNENSSVLLNGISMNKISHGRVDYGNWGGLNDIIRYPEESAFGINSTDHAFGDLGGLTYYETRPSKLRTGTGLSYSLTNRSYRQRLMLTHNTGLMKNGWGVAASASRRWANEGRIPGTFYDAWAYFLGIEKKLKNHFLNLSILGAPYRRAGNNPNTNEAYNLKGINYNAYWGYQNGVKRSERVKDNFEPIFQLSHHWNINLKNQLKTTLSYQTGYNKYSRLNWYKANNPSPIYYRNLPSYFYYLNTRNKENLTDDEKQKYDSQLHSWRNDENWSQINWENLYRANLNLNSYAAYYLANDVNKDDAFGLYSHLRSQLNENTTLNIGFQLKNTHSHNFREVDDLLGASYALNLDDFSDNSFSGKYNENDQNLQKKEGEIIEYNYKINHHYYEIFSGLNYKKSAWNVNLMGKMAYTTMLRNGLFKHYAHGNSFGKSKDLNFTDFGGKLNILYRINGNHYLRLNGAFFTKAPSASAAFPLGRYSNTFQPDIRAAEMTSLDFSYLLRTPDFKGNLTAFYTISNNETQTSFGYIQLVQDNAFSNKNLFIAEVLNGVQKEYKGIELSLEGKISKTLAATAVASIGEYIYKNNPNLYYFSDDYASSDGYKLIGKTYLKNYKLPGTPQQAYHLGLQYRSPKYWWVGLSANYFKNQYINISPSRRTDNFTHLPNGKLYKDLQSENAEALLRKVLKQEKFSNEMMLNLNAGKTFRLGQYYMGISLSINNLLNNKNFKTSGFEQLRLGNYEAAANENYSKVFGNKYWYNQGLNYFLNVFLRF</sequence>
<dbReference type="InterPro" id="IPR036942">
    <property type="entry name" value="Beta-barrel_TonB_sf"/>
</dbReference>
<protein>
    <submittedName>
        <fullName evidence="5">Uncharacterized protein</fullName>
    </submittedName>
</protein>
<proteinExistence type="predicted"/>
<evidence type="ECO:0000256" key="1">
    <source>
        <dbReference type="ARBA" id="ARBA00004442"/>
    </source>
</evidence>
<keyword evidence="2" id="KW-0472">Membrane</keyword>
<dbReference type="SUPFAM" id="SSF56935">
    <property type="entry name" value="Porins"/>
    <property type="match status" value="1"/>
</dbReference>
<evidence type="ECO:0000256" key="3">
    <source>
        <dbReference type="ARBA" id="ARBA00023237"/>
    </source>
</evidence>
<dbReference type="SUPFAM" id="SSF49464">
    <property type="entry name" value="Carboxypeptidase regulatory domain-like"/>
    <property type="match status" value="1"/>
</dbReference>
<feature type="chain" id="PRO_5016946841" evidence="4">
    <location>
        <begin position="19"/>
        <end position="926"/>
    </location>
</feature>
<accession>A0A383TVQ1</accession>
<comment type="subcellular location">
    <subcellularLocation>
        <location evidence="1">Cell outer membrane</location>
    </subcellularLocation>
</comment>
<dbReference type="InterPro" id="IPR008969">
    <property type="entry name" value="CarboxyPept-like_regulatory"/>
</dbReference>
<evidence type="ECO:0000313" key="5">
    <source>
        <dbReference type="EMBL" id="SZD70991.1"/>
    </source>
</evidence>
<keyword evidence="4" id="KW-0732">Signal</keyword>
<dbReference type="Pfam" id="PF13715">
    <property type="entry name" value="CarbopepD_reg_2"/>
    <property type="match status" value="1"/>
</dbReference>
<dbReference type="EMBL" id="UNSC01000001">
    <property type="protein sequence ID" value="SZD70991.1"/>
    <property type="molecule type" value="Genomic_DNA"/>
</dbReference>
<evidence type="ECO:0000256" key="2">
    <source>
        <dbReference type="ARBA" id="ARBA00023136"/>
    </source>
</evidence>
<evidence type="ECO:0000313" key="6">
    <source>
        <dbReference type="Proteomes" id="UP000262142"/>
    </source>
</evidence>
<dbReference type="Gene3D" id="2.40.170.20">
    <property type="entry name" value="TonB-dependent receptor, beta-barrel domain"/>
    <property type="match status" value="1"/>
</dbReference>
<dbReference type="Gene3D" id="2.60.40.1120">
    <property type="entry name" value="Carboxypeptidase-like, regulatory domain"/>
    <property type="match status" value="1"/>
</dbReference>
<feature type="signal peptide" evidence="4">
    <location>
        <begin position="1"/>
        <end position="18"/>
    </location>
</feature>
<evidence type="ECO:0000256" key="4">
    <source>
        <dbReference type="SAM" id="SignalP"/>
    </source>
</evidence>
<keyword evidence="6" id="KW-1185">Reference proteome</keyword>
<dbReference type="Proteomes" id="UP000262142">
    <property type="component" value="Unassembled WGS sequence"/>
</dbReference>
<keyword evidence="3" id="KW-0998">Cell outer membrane</keyword>
<dbReference type="AlphaFoldDB" id="A0A383TVQ1"/>
<dbReference type="OrthoDB" id="1453181at2"/>
<organism evidence="5 6">
    <name type="scientific">Candidatus Ornithobacterium hominis</name>
    <dbReference type="NCBI Taxonomy" id="2497989"/>
    <lineage>
        <taxon>Bacteria</taxon>
        <taxon>Pseudomonadati</taxon>
        <taxon>Bacteroidota</taxon>
        <taxon>Flavobacteriia</taxon>
        <taxon>Flavobacteriales</taxon>
        <taxon>Weeksellaceae</taxon>
        <taxon>Ornithobacterium</taxon>
    </lineage>
</organism>
<gene>
    <name evidence="5" type="ORF">SAMEA104719789_00082</name>
</gene>